<keyword evidence="3" id="KW-0677">Repeat</keyword>
<evidence type="ECO:0000256" key="8">
    <source>
        <dbReference type="SAM" id="MobiDB-lite"/>
    </source>
</evidence>
<dbReference type="InterPro" id="IPR001781">
    <property type="entry name" value="Znf_LIM"/>
</dbReference>
<dbReference type="OrthoDB" id="8062037at2759"/>
<evidence type="ECO:0000256" key="2">
    <source>
        <dbReference type="ARBA" id="ARBA00022723"/>
    </source>
</evidence>
<evidence type="ECO:0000256" key="5">
    <source>
        <dbReference type="ARBA" id="ARBA00023038"/>
    </source>
</evidence>
<dbReference type="EMBL" id="JANBQF010000423">
    <property type="protein sequence ID" value="KAJ2001303.1"/>
    <property type="molecule type" value="Genomic_DNA"/>
</dbReference>
<feature type="region of interest" description="Disordered" evidence="8">
    <location>
        <begin position="209"/>
        <end position="238"/>
    </location>
</feature>
<dbReference type="AlphaFoldDB" id="A0A9W8BD66"/>
<feature type="region of interest" description="Disordered" evidence="8">
    <location>
        <begin position="1"/>
        <end position="51"/>
    </location>
</feature>
<keyword evidence="6" id="KW-0539">Nucleus</keyword>
<evidence type="ECO:0000256" key="4">
    <source>
        <dbReference type="ARBA" id="ARBA00022833"/>
    </source>
</evidence>
<comment type="subcellular location">
    <subcellularLocation>
        <location evidence="1">Nucleus</location>
    </subcellularLocation>
</comment>
<dbReference type="PROSITE" id="PS50023">
    <property type="entry name" value="LIM_DOMAIN_2"/>
    <property type="match status" value="2"/>
</dbReference>
<protein>
    <recommendedName>
        <fullName evidence="9">LIM zinc-binding domain-containing protein</fullName>
    </recommendedName>
</protein>
<dbReference type="Gene3D" id="2.10.110.10">
    <property type="entry name" value="Cysteine Rich Protein"/>
    <property type="match status" value="2"/>
</dbReference>
<keyword evidence="11" id="KW-1185">Reference proteome</keyword>
<dbReference type="SMART" id="SM00132">
    <property type="entry name" value="LIM"/>
    <property type="match status" value="2"/>
</dbReference>
<feature type="domain" description="LIM zinc-binding" evidence="9">
    <location>
        <begin position="262"/>
        <end position="322"/>
    </location>
</feature>
<dbReference type="FunFam" id="2.10.110.10:FF:000001">
    <property type="entry name" value="Cysteine and glycine-rich protein 1"/>
    <property type="match status" value="2"/>
</dbReference>
<dbReference type="PANTHER" id="PTHR24215">
    <property type="entry name" value="RHO-GTPASE-ACTIVATING PROTEIN LRG1"/>
    <property type="match status" value="1"/>
</dbReference>
<dbReference type="PANTHER" id="PTHR24215:SF35">
    <property type="entry name" value="MUSCLE LIM PROTEIN MLP84B"/>
    <property type="match status" value="1"/>
</dbReference>
<evidence type="ECO:0000256" key="1">
    <source>
        <dbReference type="ARBA" id="ARBA00004123"/>
    </source>
</evidence>
<evidence type="ECO:0000259" key="9">
    <source>
        <dbReference type="PROSITE" id="PS50023"/>
    </source>
</evidence>
<feature type="compositionally biased region" description="Polar residues" evidence="8">
    <location>
        <begin position="223"/>
        <end position="238"/>
    </location>
</feature>
<dbReference type="CDD" id="cd09326">
    <property type="entry name" value="LIM_CRP_like"/>
    <property type="match status" value="2"/>
</dbReference>
<dbReference type="PROSITE" id="PS00478">
    <property type="entry name" value="LIM_DOMAIN_1"/>
    <property type="match status" value="2"/>
</dbReference>
<keyword evidence="2 7" id="KW-0479">Metal-binding</keyword>
<keyword evidence="5 7" id="KW-0440">LIM domain</keyword>
<sequence>MDRQWLASEASSASRSVDAAPPLPGRAGNVNTAPQTPPRASEGAATGYKRGTVDVSPSSVFSSGRRKLNLPVSKDICPRCAKTIYHAEKVVGPGGPWHRACFKCKQCNSALSSTTLTEHDGEAFCRNCYTKLFSPRGYNIGGSTESIAQRAPPFARPRGASVESPPVSPTRRRESVAAQEQGSLASTYLRSSSPLVFDSAVAAAASAAVAAQPNRGRPATPLSGGQQTMSRPVSARSSTGSGLAYGRAFKPKAFGVAGLPPDICPRCNTTIYAAEMGSAAGRKYHKRCIRCKACNTALGSLQLTEREGEIYCKQCYARDFGPKGFRPSLGASINDY</sequence>
<evidence type="ECO:0000313" key="11">
    <source>
        <dbReference type="Proteomes" id="UP001150907"/>
    </source>
</evidence>
<feature type="domain" description="LIM zinc-binding" evidence="9">
    <location>
        <begin position="75"/>
        <end position="135"/>
    </location>
</feature>
<organism evidence="10 11">
    <name type="scientific">Coemansia thaxteri</name>
    <dbReference type="NCBI Taxonomy" id="2663907"/>
    <lineage>
        <taxon>Eukaryota</taxon>
        <taxon>Fungi</taxon>
        <taxon>Fungi incertae sedis</taxon>
        <taxon>Zoopagomycota</taxon>
        <taxon>Kickxellomycotina</taxon>
        <taxon>Kickxellomycetes</taxon>
        <taxon>Kickxellales</taxon>
        <taxon>Kickxellaceae</taxon>
        <taxon>Coemansia</taxon>
    </lineage>
</organism>
<gene>
    <name evidence="10" type="ORF">H4R26_004200</name>
</gene>
<dbReference type="GO" id="GO:0046872">
    <property type="term" value="F:metal ion binding"/>
    <property type="evidence" value="ECO:0007669"/>
    <property type="project" value="UniProtKB-KW"/>
</dbReference>
<reference evidence="10" key="1">
    <citation type="submission" date="2022-07" db="EMBL/GenBank/DDBJ databases">
        <title>Phylogenomic reconstructions and comparative analyses of Kickxellomycotina fungi.</title>
        <authorList>
            <person name="Reynolds N.K."/>
            <person name="Stajich J.E."/>
            <person name="Barry K."/>
            <person name="Grigoriev I.V."/>
            <person name="Crous P."/>
            <person name="Smith M.E."/>
        </authorList>
    </citation>
    <scope>NUCLEOTIDE SEQUENCE</scope>
    <source>
        <strain evidence="10">IMI 214461</strain>
    </source>
</reference>
<accession>A0A9W8BD66</accession>
<comment type="caution">
    <text evidence="10">The sequence shown here is derived from an EMBL/GenBank/DDBJ whole genome shotgun (WGS) entry which is preliminary data.</text>
</comment>
<proteinExistence type="predicted"/>
<dbReference type="SUPFAM" id="SSF57716">
    <property type="entry name" value="Glucocorticoid receptor-like (DNA-binding domain)"/>
    <property type="match status" value="4"/>
</dbReference>
<evidence type="ECO:0000313" key="10">
    <source>
        <dbReference type="EMBL" id="KAJ2001303.1"/>
    </source>
</evidence>
<evidence type="ECO:0000256" key="6">
    <source>
        <dbReference type="ARBA" id="ARBA00023242"/>
    </source>
</evidence>
<name>A0A9W8BD66_9FUNG</name>
<evidence type="ECO:0000256" key="3">
    <source>
        <dbReference type="ARBA" id="ARBA00022737"/>
    </source>
</evidence>
<evidence type="ECO:0000256" key="7">
    <source>
        <dbReference type="PROSITE-ProRule" id="PRU00125"/>
    </source>
</evidence>
<dbReference type="GO" id="GO:0030036">
    <property type="term" value="P:actin cytoskeleton organization"/>
    <property type="evidence" value="ECO:0007669"/>
    <property type="project" value="TreeGrafter"/>
</dbReference>
<dbReference type="GO" id="GO:0005737">
    <property type="term" value="C:cytoplasm"/>
    <property type="evidence" value="ECO:0007669"/>
    <property type="project" value="TreeGrafter"/>
</dbReference>
<keyword evidence="4 7" id="KW-0862">Zinc</keyword>
<dbReference type="Proteomes" id="UP001150907">
    <property type="component" value="Unassembled WGS sequence"/>
</dbReference>
<dbReference type="GO" id="GO:0005634">
    <property type="term" value="C:nucleus"/>
    <property type="evidence" value="ECO:0007669"/>
    <property type="project" value="UniProtKB-SubCell"/>
</dbReference>
<dbReference type="Pfam" id="PF00412">
    <property type="entry name" value="LIM"/>
    <property type="match status" value="2"/>
</dbReference>
<feature type="region of interest" description="Disordered" evidence="8">
    <location>
        <begin position="153"/>
        <end position="179"/>
    </location>
</feature>